<comment type="similarity">
    <text evidence="4">Belongs to the TRAFAC class TrmE-Era-EngA-EngB-Septin-like GTPase superfamily. Septin GTPase family.</text>
</comment>
<feature type="domain" description="Septin-type G" evidence="6">
    <location>
        <begin position="106"/>
        <end position="383"/>
    </location>
</feature>
<dbReference type="PROSITE" id="PS51719">
    <property type="entry name" value="G_SEPTIN"/>
    <property type="match status" value="1"/>
</dbReference>
<organism evidence="7 8">
    <name type="scientific">Brettanomyces naardenensis</name>
    <name type="common">Yeast</name>
    <dbReference type="NCBI Taxonomy" id="13370"/>
    <lineage>
        <taxon>Eukaryota</taxon>
        <taxon>Fungi</taxon>
        <taxon>Dikarya</taxon>
        <taxon>Ascomycota</taxon>
        <taxon>Saccharomycotina</taxon>
        <taxon>Pichiomycetes</taxon>
        <taxon>Pichiales</taxon>
        <taxon>Pichiaceae</taxon>
        <taxon>Brettanomyces</taxon>
    </lineage>
</organism>
<proteinExistence type="inferred from homology"/>
<keyword evidence="2 4" id="KW-0547">Nucleotide-binding</keyword>
<comment type="subcellular location">
    <subcellularLocation>
        <location evidence="1">Bud neck</location>
    </subcellularLocation>
</comment>
<reference evidence="7 8" key="1">
    <citation type="submission" date="2018-12" db="EMBL/GenBank/DDBJ databases">
        <authorList>
            <person name="Tiukova I."/>
            <person name="Dainat J."/>
        </authorList>
    </citation>
    <scope>NUCLEOTIDE SEQUENCE [LARGE SCALE GENOMIC DNA]</scope>
</reference>
<dbReference type="InterPro" id="IPR016491">
    <property type="entry name" value="Septin"/>
</dbReference>
<evidence type="ECO:0000256" key="4">
    <source>
        <dbReference type="RuleBase" id="RU004560"/>
    </source>
</evidence>
<dbReference type="OrthoDB" id="416553at2759"/>
<dbReference type="SUPFAM" id="SSF52540">
    <property type="entry name" value="P-loop containing nucleoside triphosphate hydrolases"/>
    <property type="match status" value="1"/>
</dbReference>
<dbReference type="STRING" id="13370.A0A448YFH6"/>
<dbReference type="PIRSF" id="PIRSF006698">
    <property type="entry name" value="Septin"/>
    <property type="match status" value="1"/>
</dbReference>
<dbReference type="CDD" id="cd01850">
    <property type="entry name" value="CDC_Septin"/>
    <property type="match status" value="1"/>
</dbReference>
<dbReference type="EMBL" id="CAACVR010000001">
    <property type="protein sequence ID" value="VEU19661.1"/>
    <property type="molecule type" value="Genomic_DNA"/>
</dbReference>
<dbReference type="Gene3D" id="3.40.50.300">
    <property type="entry name" value="P-loop containing nucleotide triphosphate hydrolases"/>
    <property type="match status" value="1"/>
</dbReference>
<evidence type="ECO:0000256" key="5">
    <source>
        <dbReference type="SAM" id="MobiDB-lite"/>
    </source>
</evidence>
<evidence type="ECO:0000259" key="6">
    <source>
        <dbReference type="PROSITE" id="PS51719"/>
    </source>
</evidence>
<evidence type="ECO:0000313" key="7">
    <source>
        <dbReference type="EMBL" id="VEU19661.1"/>
    </source>
</evidence>
<dbReference type="Pfam" id="PF00735">
    <property type="entry name" value="Septin"/>
    <property type="match status" value="1"/>
</dbReference>
<accession>A0A448YFH6</accession>
<feature type="region of interest" description="Disordered" evidence="5">
    <location>
        <begin position="1"/>
        <end position="20"/>
    </location>
</feature>
<evidence type="ECO:0000313" key="8">
    <source>
        <dbReference type="Proteomes" id="UP000290900"/>
    </source>
</evidence>
<feature type="region of interest" description="Disordered" evidence="5">
    <location>
        <begin position="48"/>
        <end position="76"/>
    </location>
</feature>
<dbReference type="Proteomes" id="UP000290900">
    <property type="component" value="Unassembled WGS sequence"/>
</dbReference>
<feature type="compositionally biased region" description="Low complexity" evidence="5">
    <location>
        <begin position="51"/>
        <end position="61"/>
    </location>
</feature>
<dbReference type="InterPro" id="IPR027417">
    <property type="entry name" value="P-loop_NTPase"/>
</dbReference>
<protein>
    <submittedName>
        <fullName evidence="7">DEKNAAC100538</fullName>
    </submittedName>
</protein>
<keyword evidence="8" id="KW-1185">Reference proteome</keyword>
<dbReference type="InterPro" id="IPR030379">
    <property type="entry name" value="G_SEPTIN_dom"/>
</dbReference>
<keyword evidence="3 4" id="KW-0342">GTP-binding</keyword>
<feature type="region of interest" description="Disordered" evidence="5">
    <location>
        <begin position="465"/>
        <end position="501"/>
    </location>
</feature>
<name>A0A448YFH6_BRENA</name>
<dbReference type="AlphaFoldDB" id="A0A448YFH6"/>
<evidence type="ECO:0000256" key="2">
    <source>
        <dbReference type="ARBA" id="ARBA00022741"/>
    </source>
</evidence>
<dbReference type="InParanoid" id="A0A448YFH6"/>
<gene>
    <name evidence="7" type="ORF">BRENAR_LOCUS398</name>
</gene>
<dbReference type="GO" id="GO:0005525">
    <property type="term" value="F:GTP binding"/>
    <property type="evidence" value="ECO:0007669"/>
    <property type="project" value="UniProtKB-KW"/>
</dbReference>
<evidence type="ECO:0000256" key="3">
    <source>
        <dbReference type="ARBA" id="ARBA00023134"/>
    </source>
</evidence>
<dbReference type="GO" id="GO:0032156">
    <property type="term" value="C:septin cytoskeleton"/>
    <property type="evidence" value="ECO:0007669"/>
    <property type="project" value="UniProtKB-ARBA"/>
</dbReference>
<dbReference type="PANTHER" id="PTHR18884">
    <property type="entry name" value="SEPTIN"/>
    <property type="match status" value="1"/>
</dbReference>
<evidence type="ECO:0000256" key="1">
    <source>
        <dbReference type="ARBA" id="ARBA00004266"/>
    </source>
</evidence>
<feature type="compositionally biased region" description="Low complexity" evidence="5">
    <location>
        <begin position="470"/>
        <end position="485"/>
    </location>
</feature>
<dbReference type="FunCoup" id="A0A448YFH6">
    <property type="interactions" value="530"/>
</dbReference>
<dbReference type="FunFam" id="3.40.50.300:FF:000196">
    <property type="entry name" value="Cell division control 3"/>
    <property type="match status" value="1"/>
</dbReference>
<sequence>MTVDESKPADGAPSISASASTAAAAATTANVSSNVTSPIPGASSEQLKVLATATTTDASSAPQKTGSVKPAEASGQRDVPVIKRKLNGYVGFANLPKQWHRKSIRRGFSFNLMVVGAKGLGKSTLINTLFNKELYKLDTVPKVNYPDLEQPVDVKIDTVSAEIEENNVKLNLTVIDCPGFGENIDNTDVSWKPVVDEINHRFDQYLEQETKVNRSTIVDNRVHALLYFIEPTGHSLKPLDIEFMKQVHEKVNLIPVIARSDTLTEKEVKQSKQLILDDIKNQGITLFNPPIYDNDDDETVSATNEMAEKIPFAVVGSTNYIQTPDGRTVRGRSYPWGIIEVDNEEDCDFIKLRQLLIRNFMEELKETTAKVSYEKYRTGKLLKLGIQQDDSVFREFDPVLKQEEEKLLHEAKLNSMEAQMRSIFQQKVNREEKKLQETEADLFSKHKEMREKLLKQIKLLEEKKKELEGAQSKSQQSHKQQAYASPQVNNAPVKTRKGFLR</sequence>
<dbReference type="GO" id="GO:0005935">
    <property type="term" value="C:cellular bud neck"/>
    <property type="evidence" value="ECO:0007669"/>
    <property type="project" value="UniProtKB-SubCell"/>
</dbReference>
<dbReference type="GO" id="GO:0005938">
    <property type="term" value="C:cell cortex"/>
    <property type="evidence" value="ECO:0007669"/>
    <property type="project" value="UniProtKB-ARBA"/>
</dbReference>